<feature type="region of interest" description="Disordered" evidence="1">
    <location>
        <begin position="31"/>
        <end position="80"/>
    </location>
</feature>
<comment type="caution">
    <text evidence="2">The sequence shown here is derived from an EMBL/GenBank/DDBJ whole genome shotgun (WGS) entry which is preliminary data.</text>
</comment>
<name>A0ABP9H1K8_9ACTN</name>
<accession>A0ABP9H1K8</accession>
<protein>
    <submittedName>
        <fullName evidence="2">Uncharacterized protein</fullName>
    </submittedName>
</protein>
<proteinExistence type="predicted"/>
<evidence type="ECO:0000313" key="3">
    <source>
        <dbReference type="Proteomes" id="UP001500466"/>
    </source>
</evidence>
<sequence>MLGTHSRGIHVRRDSSGSAVNAAVLARPISKHRACSGRPTAARAKRASDPRVYRAGKVPDSDPWPALEQSPPLRGQRVLL</sequence>
<dbReference type="Proteomes" id="UP001500466">
    <property type="component" value="Unassembled WGS sequence"/>
</dbReference>
<keyword evidence="3" id="KW-1185">Reference proteome</keyword>
<gene>
    <name evidence="2" type="ORF">GCM10023205_22620</name>
</gene>
<organism evidence="2 3">
    <name type="scientific">Yinghuangia aomiensis</name>
    <dbReference type="NCBI Taxonomy" id="676205"/>
    <lineage>
        <taxon>Bacteria</taxon>
        <taxon>Bacillati</taxon>
        <taxon>Actinomycetota</taxon>
        <taxon>Actinomycetes</taxon>
        <taxon>Kitasatosporales</taxon>
        <taxon>Streptomycetaceae</taxon>
        <taxon>Yinghuangia</taxon>
    </lineage>
</organism>
<evidence type="ECO:0000313" key="2">
    <source>
        <dbReference type="EMBL" id="GAA4959224.1"/>
    </source>
</evidence>
<feature type="compositionally biased region" description="Basic and acidic residues" evidence="1">
    <location>
        <begin position="46"/>
        <end position="60"/>
    </location>
</feature>
<evidence type="ECO:0000256" key="1">
    <source>
        <dbReference type="SAM" id="MobiDB-lite"/>
    </source>
</evidence>
<reference evidence="3" key="1">
    <citation type="journal article" date="2019" name="Int. J. Syst. Evol. Microbiol.">
        <title>The Global Catalogue of Microorganisms (GCM) 10K type strain sequencing project: providing services to taxonomists for standard genome sequencing and annotation.</title>
        <authorList>
            <consortium name="The Broad Institute Genomics Platform"/>
            <consortium name="The Broad Institute Genome Sequencing Center for Infectious Disease"/>
            <person name="Wu L."/>
            <person name="Ma J."/>
        </authorList>
    </citation>
    <scope>NUCLEOTIDE SEQUENCE [LARGE SCALE GENOMIC DNA]</scope>
    <source>
        <strain evidence="3">JCM 17986</strain>
    </source>
</reference>
<dbReference type="EMBL" id="BAABHS010000007">
    <property type="protein sequence ID" value="GAA4959224.1"/>
    <property type="molecule type" value="Genomic_DNA"/>
</dbReference>